<organism evidence="14 15">
    <name type="scientific">Halanaerobium saccharolyticum</name>
    <dbReference type="NCBI Taxonomy" id="43595"/>
    <lineage>
        <taxon>Bacteria</taxon>
        <taxon>Bacillati</taxon>
        <taxon>Bacillota</taxon>
        <taxon>Clostridia</taxon>
        <taxon>Halanaerobiales</taxon>
        <taxon>Halanaerobiaceae</taxon>
        <taxon>Halanaerobium</taxon>
    </lineage>
</organism>
<feature type="binding site" evidence="10">
    <location>
        <position position="178"/>
    </location>
    <ligand>
        <name>[4Fe-4S] cluster</name>
        <dbReference type="ChEBI" id="CHEBI:49883"/>
        <label>3</label>
    </ligand>
</feature>
<dbReference type="InterPro" id="IPR007202">
    <property type="entry name" value="4Fe-4S_dom"/>
</dbReference>
<dbReference type="Gene3D" id="1.10.15.40">
    <property type="entry name" value="Electron transport complex subunit B, putative Fe-S cluster"/>
    <property type="match status" value="1"/>
</dbReference>
<feature type="binding site" evidence="10">
    <location>
        <position position="58"/>
    </location>
    <ligand>
        <name>[4Fe-4S] cluster</name>
        <dbReference type="ChEBI" id="CHEBI:49883"/>
        <label>1</label>
    </ligand>
</feature>
<dbReference type="InterPro" id="IPR017900">
    <property type="entry name" value="4Fe4S_Fe_S_CS"/>
</dbReference>
<keyword evidence="5 10" id="KW-1278">Translocase</keyword>
<dbReference type="SUPFAM" id="SSF54862">
    <property type="entry name" value="4Fe-4S ferredoxins"/>
    <property type="match status" value="2"/>
</dbReference>
<keyword evidence="3 10" id="KW-0479">Metal-binding</keyword>
<dbReference type="PANTHER" id="PTHR43560">
    <property type="entry name" value="ION-TRANSLOCATING OXIDOREDUCTASE COMPLEX SUBUNIT B"/>
    <property type="match status" value="1"/>
</dbReference>
<keyword evidence="6 10" id="KW-0249">Electron transport</keyword>
<feature type="domain" description="4Fe-4S ferredoxin-type" evidence="12">
    <location>
        <begin position="206"/>
        <end position="236"/>
    </location>
</feature>
<dbReference type="Gene3D" id="3.30.70.20">
    <property type="match status" value="3"/>
</dbReference>
<comment type="similarity">
    <text evidence="10">Belongs to the 4Fe4S bacterial-type ferredoxin family. RnfB subfamily.</text>
</comment>
<keyword evidence="10" id="KW-1003">Cell membrane</keyword>
<dbReference type="Pfam" id="PF00037">
    <property type="entry name" value="Fer4"/>
    <property type="match status" value="3"/>
</dbReference>
<comment type="caution">
    <text evidence="14">The sequence shown here is derived from an EMBL/GenBank/DDBJ whole genome shotgun (WGS) entry which is preliminary data.</text>
</comment>
<evidence type="ECO:0000256" key="1">
    <source>
        <dbReference type="ARBA" id="ARBA00022448"/>
    </source>
</evidence>
<dbReference type="GO" id="GO:0022900">
    <property type="term" value="P:electron transport chain"/>
    <property type="evidence" value="ECO:0007669"/>
    <property type="project" value="UniProtKB-UniRule"/>
</dbReference>
<feature type="binding site" evidence="10">
    <location>
        <position position="152"/>
    </location>
    <ligand>
        <name>[4Fe-4S] cluster</name>
        <dbReference type="ChEBI" id="CHEBI:49883"/>
        <label>3</label>
    </ligand>
</feature>
<dbReference type="GO" id="GO:0051539">
    <property type="term" value="F:4 iron, 4 sulfur cluster binding"/>
    <property type="evidence" value="ECO:0007669"/>
    <property type="project" value="UniProtKB-UniRule"/>
</dbReference>
<dbReference type="AlphaFoldDB" id="A0A4R6LIJ0"/>
<feature type="binding site" evidence="10">
    <location>
        <position position="53"/>
    </location>
    <ligand>
        <name>[4Fe-4S] cluster</name>
        <dbReference type="ChEBI" id="CHEBI:49883"/>
        <label>1</label>
    </ligand>
</feature>
<gene>
    <name evidence="10" type="primary">rnfB</name>
    <name evidence="14" type="ORF">DFR79_1236</name>
</gene>
<dbReference type="OrthoDB" id="9789936at2"/>
<dbReference type="InterPro" id="IPR017896">
    <property type="entry name" value="4Fe4S_Fe-S-bd"/>
</dbReference>
<dbReference type="InterPro" id="IPR010207">
    <property type="entry name" value="Elect_transpt_cplx_RnfB/RsxB"/>
</dbReference>
<feature type="transmembrane region" description="Helical" evidence="11">
    <location>
        <begin position="6"/>
        <end position="27"/>
    </location>
</feature>
<name>A0A4R6LIJ0_9FIRM</name>
<feature type="domain" description="4Fe-4S ferredoxin-type" evidence="12">
    <location>
        <begin position="134"/>
        <end position="162"/>
    </location>
</feature>
<dbReference type="EMBL" id="SNWX01000023">
    <property type="protein sequence ID" value="TDO83467.1"/>
    <property type="molecule type" value="Genomic_DNA"/>
</dbReference>
<evidence type="ECO:0000313" key="14">
    <source>
        <dbReference type="EMBL" id="TDO83467.1"/>
    </source>
</evidence>
<dbReference type="Proteomes" id="UP000295064">
    <property type="component" value="Unassembled WGS sequence"/>
</dbReference>
<dbReference type="EC" id="7.-.-.-" evidence="10"/>
<evidence type="ECO:0000256" key="9">
    <source>
        <dbReference type="ARBA" id="ARBA00023136"/>
    </source>
</evidence>
<dbReference type="Pfam" id="PF14697">
    <property type="entry name" value="Fer4_21"/>
    <property type="match status" value="1"/>
</dbReference>
<dbReference type="Pfam" id="PF12798">
    <property type="entry name" value="Fer4_3"/>
    <property type="match status" value="1"/>
</dbReference>
<evidence type="ECO:0000256" key="10">
    <source>
        <dbReference type="HAMAP-Rule" id="MF_00463"/>
    </source>
</evidence>
<dbReference type="InterPro" id="IPR050395">
    <property type="entry name" value="4Fe4S_Ferredoxin_RnfB"/>
</dbReference>
<dbReference type="NCBIfam" id="TIGR01944">
    <property type="entry name" value="rnfB"/>
    <property type="match status" value="1"/>
</dbReference>
<feature type="binding site" evidence="10">
    <location>
        <position position="148"/>
    </location>
    <ligand>
        <name>[4Fe-4S] cluster</name>
        <dbReference type="ChEBI" id="CHEBI:49883"/>
        <label>2</label>
    </ligand>
</feature>
<feature type="domain" description="4Fe-4S" evidence="13">
    <location>
        <begin position="33"/>
        <end position="92"/>
    </location>
</feature>
<dbReference type="GO" id="GO:0009055">
    <property type="term" value="F:electron transfer activity"/>
    <property type="evidence" value="ECO:0007669"/>
    <property type="project" value="InterPro"/>
</dbReference>
<keyword evidence="9 10" id="KW-0472">Membrane</keyword>
<feature type="binding site" evidence="10">
    <location>
        <position position="182"/>
    </location>
    <ligand>
        <name>[4Fe-4S] cluster</name>
        <dbReference type="ChEBI" id="CHEBI:49883"/>
        <label>2</label>
    </ligand>
</feature>
<comment type="subunit">
    <text evidence="10">The complex is composed of six subunits: RnfA, RnfB, RnfC, RnfD, RnfE and RnfG.</text>
</comment>
<feature type="domain" description="4Fe-4S ferredoxin-type" evidence="12">
    <location>
        <begin position="163"/>
        <end position="192"/>
    </location>
</feature>
<evidence type="ECO:0000256" key="4">
    <source>
        <dbReference type="ARBA" id="ARBA00022737"/>
    </source>
</evidence>
<keyword evidence="1 10" id="KW-0813">Transport</keyword>
<dbReference type="PANTHER" id="PTHR43560:SF1">
    <property type="entry name" value="ION-TRANSLOCATING OXIDOREDUCTASE COMPLEX SUBUNIT B"/>
    <property type="match status" value="1"/>
</dbReference>
<evidence type="ECO:0000256" key="8">
    <source>
        <dbReference type="ARBA" id="ARBA00023014"/>
    </source>
</evidence>
<feature type="domain" description="4Fe-4S ferredoxin-type" evidence="12">
    <location>
        <begin position="237"/>
        <end position="266"/>
    </location>
</feature>
<keyword evidence="7 10" id="KW-0408">Iron</keyword>
<sequence length="332" mass="34924">MNPTYVYSLISMGGIAALLAAVLGFASERFKVEQDPRVGKVEDALPGANCGACGYAGCEAFAEAVVNGEAPVGGCPVGGDKVASDIADIIGADAESSDKVVAELICGGGIKETTKSGKYQGIETCKAANAVNGGEKECQYSCLGFGDCEVVCPFDAIEMSENGLPQINYDKCTGCGKCVEECPRNVLLLAPLTAKTHIRCSSHNIGKIVRKTCEVGCIGCSLCAKTCPVDAIEMVDNLAVMDYEKCVNCGKCAEVCPTGTIEFQGEMIEKVEINDNCVGCTLCAKACPVDAIEGEVRKLHEIDQEICIQCGLCYEACNVDAVDLFYQEENNS</sequence>
<proteinExistence type="inferred from homology"/>
<reference evidence="14 15" key="1">
    <citation type="submission" date="2019-03" db="EMBL/GenBank/DDBJ databases">
        <title>Subsurface microbial communities from deep shales in Ohio and West Virginia, USA.</title>
        <authorList>
            <person name="Wrighton K."/>
        </authorList>
    </citation>
    <scope>NUCLEOTIDE SEQUENCE [LARGE SCALE GENOMIC DNA]</scope>
    <source>
        <strain evidence="14 15">MA284_T2</strain>
    </source>
</reference>
<comment type="function">
    <text evidence="10">Part of a membrane-bound complex that couples electron transfer with translocation of ions across the membrane.</text>
</comment>
<evidence type="ECO:0000256" key="6">
    <source>
        <dbReference type="ARBA" id="ARBA00022982"/>
    </source>
</evidence>
<feature type="binding site" evidence="10">
    <location>
        <position position="175"/>
    </location>
    <ligand>
        <name>[4Fe-4S] cluster</name>
        <dbReference type="ChEBI" id="CHEBI:49883"/>
        <label>3</label>
    </ligand>
</feature>
<feature type="domain" description="4Fe-4S ferredoxin-type" evidence="12">
    <location>
        <begin position="269"/>
        <end position="297"/>
    </location>
</feature>
<feature type="binding site" evidence="10">
    <location>
        <position position="50"/>
    </location>
    <ligand>
        <name>[4Fe-4S] cluster</name>
        <dbReference type="ChEBI" id="CHEBI:49883"/>
        <label>1</label>
    </ligand>
</feature>
<comment type="subcellular location">
    <subcellularLocation>
        <location evidence="10">Cell membrane</location>
    </subcellularLocation>
</comment>
<evidence type="ECO:0000256" key="3">
    <source>
        <dbReference type="ARBA" id="ARBA00022723"/>
    </source>
</evidence>
<accession>A0A4R6LIJ0</accession>
<evidence type="ECO:0000256" key="5">
    <source>
        <dbReference type="ARBA" id="ARBA00022967"/>
    </source>
</evidence>
<dbReference type="PROSITE" id="PS51656">
    <property type="entry name" value="4FE4S"/>
    <property type="match status" value="1"/>
</dbReference>
<feature type="binding site" evidence="10">
    <location>
        <position position="138"/>
    </location>
    <ligand>
        <name>[4Fe-4S] cluster</name>
        <dbReference type="ChEBI" id="CHEBI:49883"/>
        <label>2</label>
    </ligand>
</feature>
<feature type="domain" description="4Fe-4S ferredoxin-type" evidence="12">
    <location>
        <begin position="298"/>
        <end position="327"/>
    </location>
</feature>
<feature type="region of interest" description="Hydrophobic" evidence="10">
    <location>
        <begin position="1"/>
        <end position="27"/>
    </location>
</feature>
<dbReference type="GO" id="GO:0046872">
    <property type="term" value="F:metal ion binding"/>
    <property type="evidence" value="ECO:0007669"/>
    <property type="project" value="UniProtKB-KW"/>
</dbReference>
<evidence type="ECO:0000259" key="12">
    <source>
        <dbReference type="PROSITE" id="PS51379"/>
    </source>
</evidence>
<dbReference type="Pfam" id="PF04060">
    <property type="entry name" value="FeS"/>
    <property type="match status" value="1"/>
</dbReference>
<evidence type="ECO:0000256" key="11">
    <source>
        <dbReference type="SAM" id="Phobius"/>
    </source>
</evidence>
<evidence type="ECO:0000259" key="13">
    <source>
        <dbReference type="PROSITE" id="PS51656"/>
    </source>
</evidence>
<feature type="binding site" evidence="10">
    <location>
        <position position="172"/>
    </location>
    <ligand>
        <name>[4Fe-4S] cluster</name>
        <dbReference type="ChEBI" id="CHEBI:49883"/>
        <label>3</label>
    </ligand>
</feature>
<keyword evidence="11" id="KW-0812">Transmembrane</keyword>
<keyword evidence="2 10" id="KW-0004">4Fe-4S</keyword>
<evidence type="ECO:0000256" key="7">
    <source>
        <dbReference type="ARBA" id="ARBA00023004"/>
    </source>
</evidence>
<feature type="binding site" evidence="10">
    <location>
        <position position="142"/>
    </location>
    <ligand>
        <name>[4Fe-4S] cluster</name>
        <dbReference type="ChEBI" id="CHEBI:49883"/>
        <label>2</label>
    </ligand>
</feature>
<dbReference type="HAMAP" id="MF_00463">
    <property type="entry name" value="RsxB_RnfB"/>
    <property type="match status" value="1"/>
</dbReference>
<keyword evidence="4 10" id="KW-0677">Repeat</keyword>
<comment type="cofactor">
    <cofactor evidence="10">
        <name>[4Fe-4S] cluster</name>
        <dbReference type="ChEBI" id="CHEBI:49883"/>
    </cofactor>
    <text evidence="10">Binds 3 [4Fe-4S] clusters.</text>
</comment>
<protein>
    <recommendedName>
        <fullName evidence="10">Ion-translocating oxidoreductase complex subunit B</fullName>
        <ecNumber evidence="10">7.-.-.-</ecNumber>
    </recommendedName>
    <alternativeName>
        <fullName evidence="10">Rnf electron transport complex subunit B</fullName>
    </alternativeName>
</protein>
<evidence type="ECO:0000256" key="2">
    <source>
        <dbReference type="ARBA" id="ARBA00022485"/>
    </source>
</evidence>
<dbReference type="PROSITE" id="PS51379">
    <property type="entry name" value="4FE4S_FER_2"/>
    <property type="match status" value="6"/>
</dbReference>
<keyword evidence="8 10" id="KW-0411">Iron-sulfur</keyword>
<dbReference type="GO" id="GO:0005886">
    <property type="term" value="C:plasma membrane"/>
    <property type="evidence" value="ECO:0007669"/>
    <property type="project" value="UniProtKB-SubCell"/>
</dbReference>
<comment type="caution">
    <text evidence="10">Lacks conserved residue(s) required for the propagation of feature annotation.</text>
</comment>
<dbReference type="PROSITE" id="PS00198">
    <property type="entry name" value="4FE4S_FER_1"/>
    <property type="match status" value="3"/>
</dbReference>
<dbReference type="CDD" id="cd10549">
    <property type="entry name" value="MtMvhB_like"/>
    <property type="match status" value="2"/>
</dbReference>
<keyword evidence="11" id="KW-1133">Transmembrane helix</keyword>
<evidence type="ECO:0000313" key="15">
    <source>
        <dbReference type="Proteomes" id="UP000295064"/>
    </source>
</evidence>
<dbReference type="RefSeq" id="WP_133515710.1">
    <property type="nucleotide sequence ID" value="NZ_SNWX01000023.1"/>
</dbReference>
<feature type="binding site" evidence="10">
    <location>
        <position position="75"/>
    </location>
    <ligand>
        <name>[4Fe-4S] cluster</name>
        <dbReference type="ChEBI" id="CHEBI:49883"/>
        <label>1</label>
    </ligand>
</feature>